<protein>
    <recommendedName>
        <fullName evidence="4">DUF3108 domain-containing protein</fullName>
    </recommendedName>
</protein>
<dbReference type="Proteomes" id="UP000503017">
    <property type="component" value="Chromosome"/>
</dbReference>
<keyword evidence="1" id="KW-0732">Signal</keyword>
<reference evidence="2 3" key="1">
    <citation type="submission" date="2018-10" db="EMBL/GenBank/DDBJ databases">
        <authorList>
            <person name="Perry B.J."/>
            <person name="Sullivan J.T."/>
            <person name="Murphy R.J.T."/>
            <person name="Ramsay J.P."/>
            <person name="Ronson C.W."/>
        </authorList>
    </citation>
    <scope>NUCLEOTIDE SEQUENCE [LARGE SCALE GENOMIC DNA]</scope>
    <source>
        <strain evidence="2 3">R88b</strain>
    </source>
</reference>
<accession>A0A6M7WM46</accession>
<dbReference type="AlphaFoldDB" id="A0A6M7WM46"/>
<gene>
    <name evidence="2" type="ORF">EB235_16715</name>
</gene>
<evidence type="ECO:0000256" key="1">
    <source>
        <dbReference type="SAM" id="SignalP"/>
    </source>
</evidence>
<organism evidence="2 3">
    <name type="scientific">Mesorhizobium loti R88b</name>
    <dbReference type="NCBI Taxonomy" id="935548"/>
    <lineage>
        <taxon>Bacteria</taxon>
        <taxon>Pseudomonadati</taxon>
        <taxon>Pseudomonadota</taxon>
        <taxon>Alphaproteobacteria</taxon>
        <taxon>Hyphomicrobiales</taxon>
        <taxon>Phyllobacteriaceae</taxon>
        <taxon>Mesorhizobium</taxon>
    </lineage>
</organism>
<evidence type="ECO:0008006" key="4">
    <source>
        <dbReference type="Google" id="ProtNLM"/>
    </source>
</evidence>
<proteinExistence type="predicted"/>
<evidence type="ECO:0000313" key="2">
    <source>
        <dbReference type="EMBL" id="QKD02945.1"/>
    </source>
</evidence>
<dbReference type="EMBL" id="CP033367">
    <property type="protein sequence ID" value="QKD02945.1"/>
    <property type="molecule type" value="Genomic_DNA"/>
</dbReference>
<feature type="signal peptide" evidence="1">
    <location>
        <begin position="1"/>
        <end position="23"/>
    </location>
</feature>
<sequence>MMIRSFLATTAFALLASTILALADCPSIPGAANQPDGAWLFLTTAGWRDVAKLKSVFADGATRRVSFAYIANDRTSGLSRRGVVVVKSGLDGKSSAQSGPDDVTLERGASPKIDKCEIYPTFASPKVVGGRSYDDYHDGGYKTKYDATLKSFHVKYASRSGCRWSNDASADAYFAGRWTSNRSQFSFDPTIVANGQPSQFLATIFGVSRAYAGKPMAKRRVELRPYRADETGLACVLFELTLEPGSFVRVNDLERGRKVRASELSWQWPD</sequence>
<feature type="chain" id="PRO_5027000533" description="DUF3108 domain-containing protein" evidence="1">
    <location>
        <begin position="24"/>
        <end position="270"/>
    </location>
</feature>
<evidence type="ECO:0000313" key="3">
    <source>
        <dbReference type="Proteomes" id="UP000503017"/>
    </source>
</evidence>
<name>A0A6M7WM46_RHILI</name>